<dbReference type="InterPro" id="IPR012334">
    <property type="entry name" value="Pectin_lyas_fold"/>
</dbReference>
<evidence type="ECO:0000313" key="3">
    <source>
        <dbReference type="Proteomes" id="UP000295293"/>
    </source>
</evidence>
<dbReference type="InterPro" id="IPR011050">
    <property type="entry name" value="Pectin_lyase_fold/virulence"/>
</dbReference>
<keyword evidence="1" id="KW-0732">Signal</keyword>
<dbReference type="RefSeq" id="WP_133821861.1">
    <property type="nucleotide sequence ID" value="NZ_SNZH01000027.1"/>
</dbReference>
<dbReference type="Gene3D" id="2.160.20.10">
    <property type="entry name" value="Single-stranded right-handed beta-helix, Pectin lyase-like"/>
    <property type="match status" value="1"/>
</dbReference>
<organism evidence="2 3">
    <name type="scientific">Tahibacter aquaticus</name>
    <dbReference type="NCBI Taxonomy" id="520092"/>
    <lineage>
        <taxon>Bacteria</taxon>
        <taxon>Pseudomonadati</taxon>
        <taxon>Pseudomonadota</taxon>
        <taxon>Gammaproteobacteria</taxon>
        <taxon>Lysobacterales</taxon>
        <taxon>Rhodanobacteraceae</taxon>
        <taxon>Tahibacter</taxon>
    </lineage>
</organism>
<feature type="signal peptide" evidence="1">
    <location>
        <begin position="1"/>
        <end position="21"/>
    </location>
</feature>
<reference evidence="2 3" key="1">
    <citation type="submission" date="2019-03" db="EMBL/GenBank/DDBJ databases">
        <title>Genomic Encyclopedia of Type Strains, Phase IV (KMG-IV): sequencing the most valuable type-strain genomes for metagenomic binning, comparative biology and taxonomic classification.</title>
        <authorList>
            <person name="Goeker M."/>
        </authorList>
    </citation>
    <scope>NUCLEOTIDE SEQUENCE [LARGE SCALE GENOMIC DNA]</scope>
    <source>
        <strain evidence="2 3">DSM 21667</strain>
    </source>
</reference>
<dbReference type="EMBL" id="SNZH01000027">
    <property type="protein sequence ID" value="TDR36681.1"/>
    <property type="molecule type" value="Genomic_DNA"/>
</dbReference>
<comment type="caution">
    <text evidence="2">The sequence shown here is derived from an EMBL/GenBank/DDBJ whole genome shotgun (WGS) entry which is preliminary data.</text>
</comment>
<evidence type="ECO:0008006" key="4">
    <source>
        <dbReference type="Google" id="ProtNLM"/>
    </source>
</evidence>
<accession>A0A4R6YIT8</accession>
<name>A0A4R6YIT8_9GAMM</name>
<feature type="chain" id="PRO_5020483679" description="Parallel beta helix pectate lyase-like protein" evidence="1">
    <location>
        <begin position="22"/>
        <end position="450"/>
    </location>
</feature>
<evidence type="ECO:0000313" key="2">
    <source>
        <dbReference type="EMBL" id="TDR36681.1"/>
    </source>
</evidence>
<dbReference type="OrthoDB" id="6327875at2"/>
<evidence type="ECO:0000256" key="1">
    <source>
        <dbReference type="SAM" id="SignalP"/>
    </source>
</evidence>
<dbReference type="PROSITE" id="PS51257">
    <property type="entry name" value="PROKAR_LIPOPROTEIN"/>
    <property type="match status" value="1"/>
</dbReference>
<gene>
    <name evidence="2" type="ORF">DFR29_12731</name>
</gene>
<dbReference type="AlphaFoldDB" id="A0A4R6YIT8"/>
<protein>
    <recommendedName>
        <fullName evidence="4">Parallel beta helix pectate lyase-like protein</fullName>
    </recommendedName>
</protein>
<sequence>MHRLPLLLLLLLLSCPGSVLGATYLVGPTRPNTSLNQLFAAVDLNGGDLVLVDGNVTYAGGVIVPAADGGSAGNPVTLRGVRVNGNRPRLNGGSNTLEFRQSNYLVFEGFEVSGGSARCILQGAHEVTVRDSVIHDCAGHGILGTDQFSGSFTLEYSEVYAAGAGTSQHALYMQSDEIAWPGSVFRMRYNYIHDGTGGNLLKCRHERAEIHYNWFQGAAYHELELIGPDEETQQDGWSRDLVREDQDVVGNVIVHTNPAFGAVVRIGGDGSGVSKGRARFVNNTFLLSSGQDTTVFRIFQEMQSVEMHNNVIDVTGSGVARIIRAVDGELVWTDGRQIRGSNNWIESGSTFVPAVGEWSGTVSGSNPGFANAAAFDLRPLLASPLRNSGNNAPASNPAFVFPGPLYLPLFQPQRAATAIGAAQSRAADGLIDVGAFEYLGDALFANGFQN</sequence>
<dbReference type="SUPFAM" id="SSF51126">
    <property type="entry name" value="Pectin lyase-like"/>
    <property type="match status" value="1"/>
</dbReference>
<dbReference type="Proteomes" id="UP000295293">
    <property type="component" value="Unassembled WGS sequence"/>
</dbReference>
<keyword evidence="3" id="KW-1185">Reference proteome</keyword>
<proteinExistence type="predicted"/>